<evidence type="ECO:0000259" key="2">
    <source>
        <dbReference type="PROSITE" id="PS50888"/>
    </source>
</evidence>
<gene>
    <name evidence="3" type="ORF">GPM918_LOCUS10111</name>
    <name evidence="4" type="ORF">OVA965_LOCUS16752</name>
    <name evidence="5" type="ORF">SRO942_LOCUS10108</name>
    <name evidence="6" type="ORF">TMI583_LOCUS16764</name>
</gene>
<evidence type="ECO:0000313" key="7">
    <source>
        <dbReference type="Proteomes" id="UP000663829"/>
    </source>
</evidence>
<dbReference type="GO" id="GO:0000981">
    <property type="term" value="F:DNA-binding transcription factor activity, RNA polymerase II-specific"/>
    <property type="evidence" value="ECO:0007669"/>
    <property type="project" value="TreeGrafter"/>
</dbReference>
<evidence type="ECO:0000313" key="6">
    <source>
        <dbReference type="EMBL" id="CAF3814441.1"/>
    </source>
</evidence>
<dbReference type="OrthoDB" id="10011855at2759"/>
<dbReference type="EMBL" id="CAJOBA010007859">
    <property type="protein sequence ID" value="CAF3814441.1"/>
    <property type="molecule type" value="Genomic_DNA"/>
</dbReference>
<evidence type="ECO:0000313" key="5">
    <source>
        <dbReference type="EMBL" id="CAF3707746.1"/>
    </source>
</evidence>
<reference evidence="3" key="1">
    <citation type="submission" date="2021-02" db="EMBL/GenBank/DDBJ databases">
        <authorList>
            <person name="Nowell W R."/>
        </authorList>
    </citation>
    <scope>NUCLEOTIDE SEQUENCE</scope>
</reference>
<name>A0A814BMV4_9BILA</name>
<proteinExistence type="predicted"/>
<dbReference type="GO" id="GO:0061564">
    <property type="term" value="P:axon development"/>
    <property type="evidence" value="ECO:0007669"/>
    <property type="project" value="TreeGrafter"/>
</dbReference>
<dbReference type="Proteomes" id="UP000681722">
    <property type="component" value="Unassembled WGS sequence"/>
</dbReference>
<evidence type="ECO:0000256" key="1">
    <source>
        <dbReference type="SAM" id="MobiDB-lite"/>
    </source>
</evidence>
<feature type="compositionally biased region" description="Acidic residues" evidence="1">
    <location>
        <begin position="7"/>
        <end position="23"/>
    </location>
</feature>
<dbReference type="SMART" id="SM00353">
    <property type="entry name" value="HLH"/>
    <property type="match status" value="1"/>
</dbReference>
<protein>
    <recommendedName>
        <fullName evidence="2">BHLH domain-containing protein</fullName>
    </recommendedName>
</protein>
<dbReference type="PROSITE" id="PS50888">
    <property type="entry name" value="BHLH"/>
    <property type="match status" value="1"/>
</dbReference>
<dbReference type="GO" id="GO:0045944">
    <property type="term" value="P:positive regulation of transcription by RNA polymerase II"/>
    <property type="evidence" value="ECO:0007669"/>
    <property type="project" value="TreeGrafter"/>
</dbReference>
<dbReference type="Proteomes" id="UP000663829">
    <property type="component" value="Unassembled WGS sequence"/>
</dbReference>
<dbReference type="InterPro" id="IPR036638">
    <property type="entry name" value="HLH_DNA-bd_sf"/>
</dbReference>
<dbReference type="GO" id="GO:0007423">
    <property type="term" value="P:sensory organ development"/>
    <property type="evidence" value="ECO:0007669"/>
    <property type="project" value="TreeGrafter"/>
</dbReference>
<feature type="compositionally biased region" description="Low complexity" evidence="1">
    <location>
        <begin position="84"/>
        <end position="100"/>
    </location>
</feature>
<sequence length="295" mass="33350">MTARTDNEDELNICDDSNEDTVSDEEHPGDNHLNNKKSSDNRYDRHNKENRLNLLSTDYQFLPDIQSKTFFNLIPPNIQFSSIDHSSSPSSVSSSTATTSLNHQKRRKYPSSTTTKNSALNQDDSQDLRLKINSRERKRMHDLNTALDSLREVIPYARNPSVRKLSKMGTLLLARNYIVMLTKSLEDMRQHLNSVYQQQQAPPSLPTSCSKALINLPCFCSICLANDGKSLKKREKSTKQFANTVWTTAPQSTPVFSSTPSFQHLFTSTTAFTGLNLYKSLETSSTRTKMKTTGK</sequence>
<keyword evidence="7" id="KW-1185">Reference proteome</keyword>
<accession>A0A814BMV4</accession>
<dbReference type="InterPro" id="IPR050359">
    <property type="entry name" value="bHLH_transcription_factors"/>
</dbReference>
<dbReference type="EMBL" id="CAJNOQ010001956">
    <property type="protein sequence ID" value="CAF0929649.1"/>
    <property type="molecule type" value="Genomic_DNA"/>
</dbReference>
<dbReference type="InterPro" id="IPR011598">
    <property type="entry name" value="bHLH_dom"/>
</dbReference>
<organism evidence="3 7">
    <name type="scientific">Didymodactylos carnosus</name>
    <dbReference type="NCBI Taxonomy" id="1234261"/>
    <lineage>
        <taxon>Eukaryota</taxon>
        <taxon>Metazoa</taxon>
        <taxon>Spiralia</taxon>
        <taxon>Gnathifera</taxon>
        <taxon>Rotifera</taxon>
        <taxon>Eurotatoria</taxon>
        <taxon>Bdelloidea</taxon>
        <taxon>Philodinida</taxon>
        <taxon>Philodinidae</taxon>
        <taxon>Didymodactylos</taxon>
    </lineage>
</organism>
<dbReference type="EMBL" id="CAJOBC010001955">
    <property type="protein sequence ID" value="CAF3707746.1"/>
    <property type="molecule type" value="Genomic_DNA"/>
</dbReference>
<dbReference type="Proteomes" id="UP000682733">
    <property type="component" value="Unassembled WGS sequence"/>
</dbReference>
<dbReference type="PANTHER" id="PTHR19290:SF164">
    <property type="entry name" value="BHLH DOMAIN-CONTAINING PROTEIN"/>
    <property type="match status" value="1"/>
</dbReference>
<dbReference type="GO" id="GO:0005634">
    <property type="term" value="C:nucleus"/>
    <property type="evidence" value="ECO:0007669"/>
    <property type="project" value="TreeGrafter"/>
</dbReference>
<dbReference type="EMBL" id="CAJNOK010007846">
    <property type="protein sequence ID" value="CAF1046485.1"/>
    <property type="molecule type" value="Genomic_DNA"/>
</dbReference>
<evidence type="ECO:0000313" key="3">
    <source>
        <dbReference type="EMBL" id="CAF0929649.1"/>
    </source>
</evidence>
<dbReference type="AlphaFoldDB" id="A0A814BMV4"/>
<evidence type="ECO:0000313" key="4">
    <source>
        <dbReference type="EMBL" id="CAF1046485.1"/>
    </source>
</evidence>
<dbReference type="GO" id="GO:0046983">
    <property type="term" value="F:protein dimerization activity"/>
    <property type="evidence" value="ECO:0007669"/>
    <property type="project" value="InterPro"/>
</dbReference>
<feature type="region of interest" description="Disordered" evidence="1">
    <location>
        <begin position="84"/>
        <end position="127"/>
    </location>
</feature>
<comment type="caution">
    <text evidence="3">The sequence shown here is derived from an EMBL/GenBank/DDBJ whole genome shotgun (WGS) entry which is preliminary data.</text>
</comment>
<dbReference type="Proteomes" id="UP000677228">
    <property type="component" value="Unassembled WGS sequence"/>
</dbReference>
<dbReference type="GO" id="GO:0070888">
    <property type="term" value="F:E-box binding"/>
    <property type="evidence" value="ECO:0007669"/>
    <property type="project" value="TreeGrafter"/>
</dbReference>
<dbReference type="Gene3D" id="4.10.280.10">
    <property type="entry name" value="Helix-loop-helix DNA-binding domain"/>
    <property type="match status" value="1"/>
</dbReference>
<feature type="compositionally biased region" description="Polar residues" evidence="1">
    <location>
        <begin position="110"/>
        <end position="123"/>
    </location>
</feature>
<feature type="region of interest" description="Disordered" evidence="1">
    <location>
        <begin position="1"/>
        <end position="44"/>
    </location>
</feature>
<dbReference type="PANTHER" id="PTHR19290">
    <property type="entry name" value="BASIC HELIX-LOOP-HELIX PROTEIN NEUROGENIN-RELATED"/>
    <property type="match status" value="1"/>
</dbReference>
<feature type="domain" description="BHLH" evidence="2">
    <location>
        <begin position="127"/>
        <end position="181"/>
    </location>
</feature>
<dbReference type="SUPFAM" id="SSF47459">
    <property type="entry name" value="HLH, helix-loop-helix DNA-binding domain"/>
    <property type="match status" value="1"/>
</dbReference>
<dbReference type="Pfam" id="PF00010">
    <property type="entry name" value="HLH"/>
    <property type="match status" value="1"/>
</dbReference>